<reference evidence="2 4" key="2">
    <citation type="submission" date="2018-06" db="EMBL/GenBank/DDBJ databases">
        <authorList>
            <consortium name="Pathogen Informatics"/>
            <person name="Doyle S."/>
        </authorList>
    </citation>
    <scope>NUCLEOTIDE SEQUENCE [LARGE SCALE GENOMIC DNA]</scope>
    <source>
        <strain evidence="2 4">NCTC10851</strain>
    </source>
</reference>
<dbReference type="InterPro" id="IPR010982">
    <property type="entry name" value="Lambda_DNA-bd_dom_sf"/>
</dbReference>
<dbReference type="SUPFAM" id="SSF47413">
    <property type="entry name" value="lambda repressor-like DNA-binding domains"/>
    <property type="match status" value="1"/>
</dbReference>
<dbReference type="RefSeq" id="WP_094946330.1">
    <property type="nucleotide sequence ID" value="NZ_NLFK01000005.1"/>
</dbReference>
<dbReference type="Proteomes" id="UP000254507">
    <property type="component" value="Unassembled WGS sequence"/>
</dbReference>
<proteinExistence type="predicted"/>
<protein>
    <submittedName>
        <fullName evidence="2">Bacteriophage CII protein</fullName>
    </submittedName>
</protein>
<evidence type="ECO:0000313" key="4">
    <source>
        <dbReference type="Proteomes" id="UP000254507"/>
    </source>
</evidence>
<dbReference type="Pfam" id="PF05269">
    <property type="entry name" value="Phage_CII"/>
    <property type="match status" value="1"/>
</dbReference>
<evidence type="ECO:0000313" key="3">
    <source>
        <dbReference type="Proteomes" id="UP000215738"/>
    </source>
</evidence>
<name>A0A263HDY6_9PAST</name>
<dbReference type="AlphaFoldDB" id="A0A263HDY6"/>
<dbReference type="InterPro" id="IPR007933">
    <property type="entry name" value="Transcrpt_activ_CII"/>
</dbReference>
<evidence type="ECO:0000313" key="2">
    <source>
        <dbReference type="EMBL" id="SUU36668.1"/>
    </source>
</evidence>
<dbReference type="GO" id="GO:0006355">
    <property type="term" value="P:regulation of DNA-templated transcription"/>
    <property type="evidence" value="ECO:0007669"/>
    <property type="project" value="InterPro"/>
</dbReference>
<dbReference type="Gene3D" id="1.10.260.40">
    <property type="entry name" value="lambda repressor-like DNA-binding domains"/>
    <property type="match status" value="1"/>
</dbReference>
<dbReference type="EMBL" id="NLFK01000005">
    <property type="protein sequence ID" value="OZN24877.1"/>
    <property type="molecule type" value="Genomic_DNA"/>
</dbReference>
<dbReference type="OrthoDB" id="9901900at2"/>
<keyword evidence="3" id="KW-1185">Reference proteome</keyword>
<dbReference type="InParanoid" id="A0A263HDY6"/>
<dbReference type="GO" id="GO:0003677">
    <property type="term" value="F:DNA binding"/>
    <property type="evidence" value="ECO:0007669"/>
    <property type="project" value="InterPro"/>
</dbReference>
<reference evidence="1 3" key="1">
    <citation type="submission" date="2017-07" db="EMBL/GenBank/DDBJ databases">
        <title>Virulence factors identified in Actinobacillus seminis.</title>
        <authorList>
            <person name="Negrete-Abascal E."/>
            <person name="Vaca-Pacheco S."/>
            <person name="Montes-Garcia F."/>
            <person name="Leyto-Gil A.M."/>
            <person name="Fragoso-Garcia E."/>
            <person name="Carvente-Garcia R."/>
            <person name="Perez-Agueros S."/>
            <person name="Castelan-Sanchez H.G."/>
            <person name="Garcia-Molina A."/>
            <person name="Villamar T.E."/>
            <person name="Vazquez-Cruz C."/>
        </authorList>
    </citation>
    <scope>NUCLEOTIDE SEQUENCE [LARGE SCALE GENOMIC DNA]</scope>
    <source>
        <strain evidence="1 3">ATCC 15768</strain>
    </source>
</reference>
<dbReference type="EMBL" id="UFSB01000001">
    <property type="protein sequence ID" value="SUU36668.1"/>
    <property type="molecule type" value="Genomic_DNA"/>
</dbReference>
<gene>
    <name evidence="1" type="ORF">CFY87_05965</name>
    <name evidence="2" type="ORF">NCTC10851_01305</name>
</gene>
<evidence type="ECO:0000313" key="1">
    <source>
        <dbReference type="EMBL" id="OZN24877.1"/>
    </source>
</evidence>
<sequence length="60" mass="6676">MARNKKAKEMTALEIESEILKQIELNDLDNIGEIVGVCGSAISKWKGDQKITKFSRLLLG</sequence>
<accession>A0A263HDY6</accession>
<organism evidence="2 4">
    <name type="scientific">Actinobacillus seminis</name>
    <dbReference type="NCBI Taxonomy" id="722"/>
    <lineage>
        <taxon>Bacteria</taxon>
        <taxon>Pseudomonadati</taxon>
        <taxon>Pseudomonadota</taxon>
        <taxon>Gammaproteobacteria</taxon>
        <taxon>Pasteurellales</taxon>
        <taxon>Pasteurellaceae</taxon>
        <taxon>Actinobacillus</taxon>
    </lineage>
</organism>
<dbReference type="Proteomes" id="UP000215738">
    <property type="component" value="Unassembled WGS sequence"/>
</dbReference>